<dbReference type="GO" id="GO:0044205">
    <property type="term" value="P:'de novo' UMP biosynthetic process"/>
    <property type="evidence" value="ECO:0007669"/>
    <property type="project" value="UniProtKB-UniPathway"/>
</dbReference>
<comment type="catalytic activity">
    <reaction evidence="8">
        <text>(S)-dihydroorotate + H2O = N-carbamoyl-L-aspartate + H(+)</text>
        <dbReference type="Rhea" id="RHEA:24296"/>
        <dbReference type="ChEBI" id="CHEBI:15377"/>
        <dbReference type="ChEBI" id="CHEBI:15378"/>
        <dbReference type="ChEBI" id="CHEBI:30864"/>
        <dbReference type="ChEBI" id="CHEBI:32814"/>
        <dbReference type="EC" id="3.5.2.3"/>
    </reaction>
</comment>
<evidence type="ECO:0000256" key="9">
    <source>
        <dbReference type="ARBA" id="ARBA00069884"/>
    </source>
</evidence>
<dbReference type="InterPro" id="IPR004721">
    <property type="entry name" value="DHOdimr"/>
</dbReference>
<evidence type="ECO:0000256" key="1">
    <source>
        <dbReference type="ARBA" id="ARBA00004880"/>
    </source>
</evidence>
<dbReference type="GO" id="GO:0005737">
    <property type="term" value="C:cytoplasm"/>
    <property type="evidence" value="ECO:0007669"/>
    <property type="project" value="TreeGrafter"/>
</dbReference>
<evidence type="ECO:0000256" key="3">
    <source>
        <dbReference type="ARBA" id="ARBA00012860"/>
    </source>
</evidence>
<dbReference type="CDD" id="cd01294">
    <property type="entry name" value="DHOase"/>
    <property type="match status" value="1"/>
</dbReference>
<evidence type="ECO:0000313" key="11">
    <source>
        <dbReference type="EMBL" id="CAD9858084.1"/>
    </source>
</evidence>
<proteinExistence type="inferred from homology"/>
<gene>
    <name evidence="11" type="ORF">FJAP1339_LOCUS602</name>
</gene>
<keyword evidence="4" id="KW-0479">Metal-binding</keyword>
<dbReference type="SUPFAM" id="SSF51556">
    <property type="entry name" value="Metallo-dependent hydrolases"/>
    <property type="match status" value="1"/>
</dbReference>
<dbReference type="PANTHER" id="PTHR43137">
    <property type="entry name" value="DIHYDROOROTASE"/>
    <property type="match status" value="1"/>
</dbReference>
<keyword evidence="5" id="KW-0378">Hydrolase</keyword>
<evidence type="ECO:0000256" key="5">
    <source>
        <dbReference type="ARBA" id="ARBA00022801"/>
    </source>
</evidence>
<dbReference type="HAMAP" id="MF_00219">
    <property type="entry name" value="PyrC_classII"/>
    <property type="match status" value="1"/>
</dbReference>
<dbReference type="AlphaFoldDB" id="A0A7S2USN6"/>
<dbReference type="EMBL" id="HBHR01001529">
    <property type="protein sequence ID" value="CAD9858084.1"/>
    <property type="molecule type" value="Transcribed_RNA"/>
</dbReference>
<evidence type="ECO:0000256" key="4">
    <source>
        <dbReference type="ARBA" id="ARBA00022723"/>
    </source>
</evidence>
<evidence type="ECO:0000256" key="2">
    <source>
        <dbReference type="ARBA" id="ARBA00005631"/>
    </source>
</evidence>
<dbReference type="InterPro" id="IPR002195">
    <property type="entry name" value="Dihydroorotase_CS"/>
</dbReference>
<reference evidence="11" key="1">
    <citation type="submission" date="2021-01" db="EMBL/GenBank/DDBJ databases">
        <authorList>
            <person name="Corre E."/>
            <person name="Pelletier E."/>
            <person name="Niang G."/>
            <person name="Scheremetjew M."/>
            <person name="Finn R."/>
            <person name="Kale V."/>
            <person name="Holt S."/>
            <person name="Cochrane G."/>
            <person name="Meng A."/>
            <person name="Brown T."/>
            <person name="Cohen L."/>
        </authorList>
    </citation>
    <scope>NUCLEOTIDE SEQUENCE</scope>
    <source>
        <strain evidence="11">CCMP1661</strain>
    </source>
</reference>
<dbReference type="PROSITE" id="PS00483">
    <property type="entry name" value="DIHYDROOROTASE_2"/>
    <property type="match status" value="1"/>
</dbReference>
<dbReference type="InterPro" id="IPR006680">
    <property type="entry name" value="Amidohydro-rel"/>
</dbReference>
<dbReference type="NCBIfam" id="TIGR00856">
    <property type="entry name" value="pyrC_dimer"/>
    <property type="match status" value="1"/>
</dbReference>
<keyword evidence="6" id="KW-0862">Zinc</keyword>
<evidence type="ECO:0000259" key="10">
    <source>
        <dbReference type="Pfam" id="PF01979"/>
    </source>
</evidence>
<accession>A0A7S2USN6</accession>
<comment type="pathway">
    <text evidence="1">Pyrimidine metabolism; UMP biosynthesis via de novo pathway; (S)-dihydroorotate from bicarbonate: step 3/3.</text>
</comment>
<dbReference type="GO" id="GO:0004151">
    <property type="term" value="F:dihydroorotase activity"/>
    <property type="evidence" value="ECO:0007669"/>
    <property type="project" value="UniProtKB-EC"/>
</dbReference>
<dbReference type="FunFam" id="3.20.20.140:FF:000006">
    <property type="entry name" value="Dihydroorotase"/>
    <property type="match status" value="1"/>
</dbReference>
<organism evidence="11">
    <name type="scientific">Fibrocapsa japonica</name>
    <dbReference type="NCBI Taxonomy" id="94617"/>
    <lineage>
        <taxon>Eukaryota</taxon>
        <taxon>Sar</taxon>
        <taxon>Stramenopiles</taxon>
        <taxon>Ochrophyta</taxon>
        <taxon>Raphidophyceae</taxon>
        <taxon>Chattonellales</taxon>
        <taxon>Chattonellaceae</taxon>
        <taxon>Fibrocapsa</taxon>
    </lineage>
</organism>
<sequence length="400" mass="44289">MFFSSFQAFIGISHSVPRLLLPPVNLCFPYYSVQSPARSFHTTIFEMEPAGKKGKVDQFEIVAPDDWHHHLRDGDVLKETVFHASKSFKRIIVMPNLKPPVTTTEEAASYCERILAVVPEDKKESFQPLMTLYMTDRTSAEEIRKAKESGLVYAVKLYPAGATTNSDSGVTDIQNVYPALEAMADVGMPLLVHGEVTDQNVDVFDREPAYIERVLKGVVEKFPALKVVMEHITTAEAAEWVQAQGPNVGATITAHHLLYNRNAIFKGGICPHMFCLPILKRERHRQALLQAATSGNPKFFLGTDSAPHAVQNKISPCGCAGIFTGHAPMSLYAEAFDSVSAMDKLEGFSSFHGPDFYGLPRNSVKITLVRNPWTVPNVYSFGKDEVVPLKAGMDLEWTVS</sequence>
<dbReference type="GO" id="GO:0006207">
    <property type="term" value="P:'de novo' pyrimidine nucleobase biosynthetic process"/>
    <property type="evidence" value="ECO:0007669"/>
    <property type="project" value="TreeGrafter"/>
</dbReference>
<dbReference type="EC" id="3.5.2.3" evidence="3"/>
<dbReference type="PANTHER" id="PTHR43137:SF1">
    <property type="entry name" value="DIHYDROOROTASE"/>
    <property type="match status" value="1"/>
</dbReference>
<dbReference type="Pfam" id="PF01979">
    <property type="entry name" value="Amidohydro_1"/>
    <property type="match status" value="1"/>
</dbReference>
<keyword evidence="7" id="KW-0665">Pyrimidine biosynthesis</keyword>
<dbReference type="Gene3D" id="3.20.20.140">
    <property type="entry name" value="Metal-dependent hydrolases"/>
    <property type="match status" value="1"/>
</dbReference>
<evidence type="ECO:0000256" key="6">
    <source>
        <dbReference type="ARBA" id="ARBA00022833"/>
    </source>
</evidence>
<dbReference type="UniPathway" id="UPA00070">
    <property type="reaction ID" value="UER00117"/>
</dbReference>
<evidence type="ECO:0000256" key="7">
    <source>
        <dbReference type="ARBA" id="ARBA00022975"/>
    </source>
</evidence>
<feature type="domain" description="Amidohydrolase-related" evidence="10">
    <location>
        <begin position="66"/>
        <end position="361"/>
    </location>
</feature>
<protein>
    <recommendedName>
        <fullName evidence="9">Dihydroorotase, mitochondrial</fullName>
        <ecNumber evidence="3">3.5.2.3</ecNumber>
    </recommendedName>
</protein>
<dbReference type="GO" id="GO:0046872">
    <property type="term" value="F:metal ion binding"/>
    <property type="evidence" value="ECO:0007669"/>
    <property type="project" value="UniProtKB-KW"/>
</dbReference>
<comment type="similarity">
    <text evidence="2">Belongs to the metallo-dependent hydrolases superfamily. DHOase family. Class II DHOase subfamily.</text>
</comment>
<name>A0A7S2USN6_9STRA</name>
<dbReference type="InterPro" id="IPR032466">
    <property type="entry name" value="Metal_Hydrolase"/>
</dbReference>
<evidence type="ECO:0000256" key="8">
    <source>
        <dbReference type="ARBA" id="ARBA00048492"/>
    </source>
</evidence>